<sequence length="78" mass="9030">MSIICCPQAARWHRFVCFTAGLTGILLPDGEASAPRQWLQKLLRIRLWHGKERVLTRHVLFSDLLPLCFRCQDALFAH</sequence>
<dbReference type="AlphaFoldDB" id="A0A6B0QUR5"/>
<proteinExistence type="predicted"/>
<evidence type="ECO:0000313" key="1">
    <source>
        <dbReference type="EMBL" id="MXQ81549.1"/>
    </source>
</evidence>
<dbReference type="EMBL" id="VBQZ03000008">
    <property type="protein sequence ID" value="MXQ81549.1"/>
    <property type="molecule type" value="Genomic_DNA"/>
</dbReference>
<protein>
    <submittedName>
        <fullName evidence="1">Uncharacterized protein</fullName>
    </submittedName>
</protein>
<organism evidence="1 2">
    <name type="scientific">Bos mutus</name>
    <name type="common">wild yak</name>
    <dbReference type="NCBI Taxonomy" id="72004"/>
    <lineage>
        <taxon>Eukaryota</taxon>
        <taxon>Metazoa</taxon>
        <taxon>Chordata</taxon>
        <taxon>Craniata</taxon>
        <taxon>Vertebrata</taxon>
        <taxon>Euteleostomi</taxon>
        <taxon>Mammalia</taxon>
        <taxon>Eutheria</taxon>
        <taxon>Laurasiatheria</taxon>
        <taxon>Artiodactyla</taxon>
        <taxon>Ruminantia</taxon>
        <taxon>Pecora</taxon>
        <taxon>Bovidae</taxon>
        <taxon>Bovinae</taxon>
        <taxon>Bos</taxon>
    </lineage>
</organism>
<evidence type="ECO:0000313" key="2">
    <source>
        <dbReference type="Proteomes" id="UP000322234"/>
    </source>
</evidence>
<keyword evidence="2" id="KW-1185">Reference proteome</keyword>
<dbReference type="Proteomes" id="UP000322234">
    <property type="component" value="Unassembled WGS sequence"/>
</dbReference>
<comment type="caution">
    <text evidence="1">The sequence shown here is derived from an EMBL/GenBank/DDBJ whole genome shotgun (WGS) entry which is preliminary data.</text>
</comment>
<accession>A0A6B0QUR5</accession>
<gene>
    <name evidence="1" type="ORF">E5288_WYG011943</name>
</gene>
<name>A0A6B0QUR5_9CETA</name>
<reference evidence="1" key="1">
    <citation type="submission" date="2019-10" db="EMBL/GenBank/DDBJ databases">
        <title>The sequence and de novo assembly of the wild yak genome.</title>
        <authorList>
            <person name="Liu Y."/>
        </authorList>
    </citation>
    <scope>NUCLEOTIDE SEQUENCE [LARGE SCALE GENOMIC DNA]</scope>
    <source>
        <strain evidence="1">WY2019</strain>
    </source>
</reference>